<dbReference type="InterPro" id="IPR036770">
    <property type="entry name" value="Ankyrin_rpt-contain_sf"/>
</dbReference>
<proteinExistence type="predicted"/>
<evidence type="ECO:0000256" key="3">
    <source>
        <dbReference type="PROSITE-ProRule" id="PRU00023"/>
    </source>
</evidence>
<keyword evidence="2 3" id="KW-0040">ANK repeat</keyword>
<feature type="repeat" description="ANK" evidence="3">
    <location>
        <begin position="64"/>
        <end position="96"/>
    </location>
</feature>
<organism evidence="5 6">
    <name type="scientific">Massarina eburnea CBS 473.64</name>
    <dbReference type="NCBI Taxonomy" id="1395130"/>
    <lineage>
        <taxon>Eukaryota</taxon>
        <taxon>Fungi</taxon>
        <taxon>Dikarya</taxon>
        <taxon>Ascomycota</taxon>
        <taxon>Pezizomycotina</taxon>
        <taxon>Dothideomycetes</taxon>
        <taxon>Pleosporomycetidae</taxon>
        <taxon>Pleosporales</taxon>
        <taxon>Massarineae</taxon>
        <taxon>Massarinaceae</taxon>
        <taxon>Massarina</taxon>
    </lineage>
</organism>
<dbReference type="SUPFAM" id="SSF48403">
    <property type="entry name" value="Ankyrin repeat"/>
    <property type="match status" value="1"/>
</dbReference>
<feature type="compositionally biased region" description="Polar residues" evidence="4">
    <location>
        <begin position="1"/>
        <end position="11"/>
    </location>
</feature>
<protein>
    <submittedName>
        <fullName evidence="5">Ankyrin</fullName>
    </submittedName>
</protein>
<accession>A0A6A6RQA4</accession>
<dbReference type="Proteomes" id="UP000799753">
    <property type="component" value="Unassembled WGS sequence"/>
</dbReference>
<dbReference type="PROSITE" id="PS50088">
    <property type="entry name" value="ANK_REPEAT"/>
    <property type="match status" value="1"/>
</dbReference>
<evidence type="ECO:0000313" key="6">
    <source>
        <dbReference type="Proteomes" id="UP000799753"/>
    </source>
</evidence>
<name>A0A6A6RQA4_9PLEO</name>
<evidence type="ECO:0000256" key="1">
    <source>
        <dbReference type="ARBA" id="ARBA00022737"/>
    </source>
</evidence>
<evidence type="ECO:0000313" key="5">
    <source>
        <dbReference type="EMBL" id="KAF2637255.1"/>
    </source>
</evidence>
<dbReference type="SMART" id="SM00248">
    <property type="entry name" value="ANK"/>
    <property type="match status" value="2"/>
</dbReference>
<reference evidence="5" key="1">
    <citation type="journal article" date="2020" name="Stud. Mycol.">
        <title>101 Dothideomycetes genomes: a test case for predicting lifestyles and emergence of pathogens.</title>
        <authorList>
            <person name="Haridas S."/>
            <person name="Albert R."/>
            <person name="Binder M."/>
            <person name="Bloem J."/>
            <person name="Labutti K."/>
            <person name="Salamov A."/>
            <person name="Andreopoulos B."/>
            <person name="Baker S."/>
            <person name="Barry K."/>
            <person name="Bills G."/>
            <person name="Bluhm B."/>
            <person name="Cannon C."/>
            <person name="Castanera R."/>
            <person name="Culley D."/>
            <person name="Daum C."/>
            <person name="Ezra D."/>
            <person name="Gonzalez J."/>
            <person name="Henrissat B."/>
            <person name="Kuo A."/>
            <person name="Liang C."/>
            <person name="Lipzen A."/>
            <person name="Lutzoni F."/>
            <person name="Magnuson J."/>
            <person name="Mondo S."/>
            <person name="Nolan M."/>
            <person name="Ohm R."/>
            <person name="Pangilinan J."/>
            <person name="Park H.-J."/>
            <person name="Ramirez L."/>
            <person name="Alfaro M."/>
            <person name="Sun H."/>
            <person name="Tritt A."/>
            <person name="Yoshinaga Y."/>
            <person name="Zwiers L.-H."/>
            <person name="Turgeon B."/>
            <person name="Goodwin S."/>
            <person name="Spatafora J."/>
            <person name="Crous P."/>
            <person name="Grigoriev I."/>
        </authorList>
    </citation>
    <scope>NUCLEOTIDE SEQUENCE</scope>
    <source>
        <strain evidence="5">CBS 473.64</strain>
    </source>
</reference>
<dbReference type="OrthoDB" id="366390at2759"/>
<keyword evidence="1" id="KW-0677">Repeat</keyword>
<dbReference type="PANTHER" id="PTHR24171">
    <property type="entry name" value="ANKYRIN REPEAT DOMAIN-CONTAINING PROTEIN 39-RELATED"/>
    <property type="match status" value="1"/>
</dbReference>
<dbReference type="PROSITE" id="PS50297">
    <property type="entry name" value="ANK_REP_REGION"/>
    <property type="match status" value="1"/>
</dbReference>
<evidence type="ECO:0000256" key="4">
    <source>
        <dbReference type="SAM" id="MobiDB-lite"/>
    </source>
</evidence>
<keyword evidence="6" id="KW-1185">Reference proteome</keyword>
<feature type="compositionally biased region" description="Pro residues" evidence="4">
    <location>
        <begin position="16"/>
        <end position="25"/>
    </location>
</feature>
<gene>
    <name evidence="5" type="ORF">P280DRAFT_521405</name>
</gene>
<feature type="region of interest" description="Disordered" evidence="4">
    <location>
        <begin position="1"/>
        <end position="27"/>
    </location>
</feature>
<dbReference type="EMBL" id="MU006794">
    <property type="protein sequence ID" value="KAF2637255.1"/>
    <property type="molecule type" value="Genomic_DNA"/>
</dbReference>
<dbReference type="InterPro" id="IPR002110">
    <property type="entry name" value="Ankyrin_rpt"/>
</dbReference>
<sequence length="163" mass="17036">MSVLNGTPSTENASAPAPPNDPSSLPPAALDLAAKLFDLARTGDTPLLTTYLTAGIPKNLTNAQGDTLLMLASYHGHIDTVKALLEHGADPNVLNGRGQSVIAGAVFKGYDEVARVLREGGADIELGQPNAMDCARMFKREGILRLFGVGEGEGRTVEINGVQ</sequence>
<dbReference type="Gene3D" id="1.25.40.20">
    <property type="entry name" value="Ankyrin repeat-containing domain"/>
    <property type="match status" value="1"/>
</dbReference>
<dbReference type="Pfam" id="PF12796">
    <property type="entry name" value="Ank_2"/>
    <property type="match status" value="1"/>
</dbReference>
<dbReference type="AlphaFoldDB" id="A0A6A6RQA4"/>
<evidence type="ECO:0000256" key="2">
    <source>
        <dbReference type="ARBA" id="ARBA00023043"/>
    </source>
</evidence>